<evidence type="ECO:0000313" key="1">
    <source>
        <dbReference type="EMBL" id="KGJ88859.1"/>
    </source>
</evidence>
<name>A0A099KDL9_COLPS</name>
<organism evidence="1 2">
    <name type="scientific">Colwellia psychrerythraea</name>
    <name type="common">Vibrio psychroerythus</name>
    <dbReference type="NCBI Taxonomy" id="28229"/>
    <lineage>
        <taxon>Bacteria</taxon>
        <taxon>Pseudomonadati</taxon>
        <taxon>Pseudomonadota</taxon>
        <taxon>Gammaproteobacteria</taxon>
        <taxon>Alteromonadales</taxon>
        <taxon>Colwelliaceae</taxon>
        <taxon>Colwellia</taxon>
    </lineage>
</organism>
<dbReference type="Gene3D" id="3.30.300.20">
    <property type="match status" value="1"/>
</dbReference>
<comment type="caution">
    <text evidence="1">The sequence shown here is derived from an EMBL/GenBank/DDBJ whole genome shotgun (WGS) entry which is preliminary data.</text>
</comment>
<dbReference type="RefSeq" id="WP_033094759.1">
    <property type="nucleotide sequence ID" value="NZ_JQED01000042.1"/>
</dbReference>
<dbReference type="PATRIC" id="fig|28229.4.peg.3090"/>
<dbReference type="Proteomes" id="UP000029843">
    <property type="component" value="Unassembled WGS sequence"/>
</dbReference>
<dbReference type="InterPro" id="IPR003718">
    <property type="entry name" value="OsmC/Ohr_fam"/>
</dbReference>
<protein>
    <submittedName>
        <fullName evidence="1">OsmC family protein</fullName>
    </submittedName>
</protein>
<dbReference type="AlphaFoldDB" id="A0A099KDL9"/>
<dbReference type="Gene3D" id="2.20.25.10">
    <property type="match status" value="1"/>
</dbReference>
<dbReference type="NCBIfam" id="NF008009">
    <property type="entry name" value="PRK10738.1"/>
    <property type="match status" value="1"/>
</dbReference>
<dbReference type="InterPro" id="IPR036102">
    <property type="entry name" value="OsmC/Ohrsf"/>
</dbReference>
<gene>
    <name evidence="1" type="ORF">ND2E_0152</name>
</gene>
<evidence type="ECO:0000313" key="2">
    <source>
        <dbReference type="Proteomes" id="UP000029843"/>
    </source>
</evidence>
<dbReference type="SUPFAM" id="SSF82784">
    <property type="entry name" value="OsmC-like"/>
    <property type="match status" value="1"/>
</dbReference>
<dbReference type="OrthoDB" id="9804010at2"/>
<proteinExistence type="predicted"/>
<dbReference type="InterPro" id="IPR015946">
    <property type="entry name" value="KH_dom-like_a/b"/>
</dbReference>
<dbReference type="PANTHER" id="PTHR34352">
    <property type="entry name" value="PROTEIN YHFA"/>
    <property type="match status" value="1"/>
</dbReference>
<dbReference type="EMBL" id="JQED01000042">
    <property type="protein sequence ID" value="KGJ88859.1"/>
    <property type="molecule type" value="Genomic_DNA"/>
</dbReference>
<accession>A0A099KDL9</accession>
<dbReference type="Pfam" id="PF02566">
    <property type="entry name" value="OsmC"/>
    <property type="match status" value="1"/>
</dbReference>
<dbReference type="PANTHER" id="PTHR34352:SF1">
    <property type="entry name" value="PROTEIN YHFA"/>
    <property type="match status" value="1"/>
</dbReference>
<reference evidence="1 2" key="1">
    <citation type="submission" date="2014-08" db="EMBL/GenBank/DDBJ databases">
        <title>Genomic and Phenotypic Diversity of Colwellia psychrerythraea strains from Disparate Marine Basins.</title>
        <authorList>
            <person name="Techtmann S.M."/>
            <person name="Stelling S.C."/>
            <person name="Utturkar S.M."/>
            <person name="Alshibli N."/>
            <person name="Harris A."/>
            <person name="Brown S.D."/>
            <person name="Hazen T.C."/>
        </authorList>
    </citation>
    <scope>NUCLEOTIDE SEQUENCE [LARGE SCALE GENOMIC DNA]</scope>
    <source>
        <strain evidence="1 2">ND2E</strain>
    </source>
</reference>
<sequence>MKAQVKWLGEELFMGTSESGHTMVLDANSGNLAPSPMEGVLISLGGCSSVDVVSILQKARQNITGCHVELSGTRVDSVPALFETIHLRFVIKGTDVAAKHVERAVNLSADKYCSVALMLNAKVNITHDFKIIAP</sequence>